<name>A0ABS4ILU7_9BACL</name>
<keyword evidence="2" id="KW-0378">Hydrolase</keyword>
<evidence type="ECO:0000259" key="1">
    <source>
        <dbReference type="Pfam" id="PF02129"/>
    </source>
</evidence>
<comment type="caution">
    <text evidence="2">The sequence shown here is derived from an EMBL/GenBank/DDBJ whole genome shotgun (WGS) entry which is preliminary data.</text>
</comment>
<evidence type="ECO:0000313" key="3">
    <source>
        <dbReference type="Proteomes" id="UP001519287"/>
    </source>
</evidence>
<sequence length="571" mass="64207">MNMDFTKALTSMDKTMKWDMELLEMEETVEHSIRKLYVNTVLLGEPIQIFVIYGTPINTERVPAVLHIHGGGQTADVKHVKHWVKRGYASVSYDWTGPWGDRTQVSTLGGLPDKLITDGLSPMQLMMLTRVVVAKTIVKWMKQQAEIQSDHIGAYGISWGGAITWLLNRYESGLRAVAPIYGCGGHFRTDRSYGNASVPHTAKERFAGEQWLDGIQVAAKQQSPLLMIAATNDDWGWMDAVEEALVRINQVTWSLTTSVNQNHHLDEWTEVTLNAWMDHHLRGKVKEWPRLPEIQLEVREGNGLYARVIPDAVADAVADANAEGNPSYRLCWSWADYSEVPPPSRYWNVAPLSSGTSDGIHELRVPVVNPQTALYIYADAIYPNGMKISGLPLRALPQQLGMQQADDVSSDVLADFQEGNDGWYCPIMWTEPIDAEFRYDFVPDPQGGRGVALPDFQGLYHWTTFKCVDPKWQSSPEHMGLSFRFYAATEGDWVCKAIYRTAVAGERRWAYNVSLTQGWNTIDVPFKQLRDEAGNPLPGSFFIQSLLITFQEQEPDKAVGKSALGSVQWVK</sequence>
<dbReference type="Gene3D" id="3.40.50.1820">
    <property type="entry name" value="alpha/beta hydrolase"/>
    <property type="match status" value="1"/>
</dbReference>
<organism evidence="2 3">
    <name type="scientific">Paenibacillus eucommiae</name>
    <dbReference type="NCBI Taxonomy" id="1355755"/>
    <lineage>
        <taxon>Bacteria</taxon>
        <taxon>Bacillati</taxon>
        <taxon>Bacillota</taxon>
        <taxon>Bacilli</taxon>
        <taxon>Bacillales</taxon>
        <taxon>Paenibacillaceae</taxon>
        <taxon>Paenibacillus</taxon>
    </lineage>
</organism>
<protein>
    <submittedName>
        <fullName evidence="2">Dienelactone hydrolase</fullName>
    </submittedName>
</protein>
<dbReference type="Pfam" id="PF02129">
    <property type="entry name" value="Peptidase_S15"/>
    <property type="match status" value="1"/>
</dbReference>
<dbReference type="InterPro" id="IPR029058">
    <property type="entry name" value="AB_hydrolase_fold"/>
</dbReference>
<evidence type="ECO:0000313" key="2">
    <source>
        <dbReference type="EMBL" id="MBP1988548.1"/>
    </source>
</evidence>
<dbReference type="RefSeq" id="WP_209968594.1">
    <property type="nucleotide sequence ID" value="NZ_JAGGLB010000001.1"/>
</dbReference>
<dbReference type="Proteomes" id="UP001519287">
    <property type="component" value="Unassembled WGS sequence"/>
</dbReference>
<dbReference type="SUPFAM" id="SSF53474">
    <property type="entry name" value="alpha/beta-Hydrolases"/>
    <property type="match status" value="1"/>
</dbReference>
<keyword evidence="3" id="KW-1185">Reference proteome</keyword>
<gene>
    <name evidence="2" type="ORF">J2Z66_000143</name>
</gene>
<reference evidence="2 3" key="1">
    <citation type="submission" date="2021-03" db="EMBL/GenBank/DDBJ databases">
        <title>Genomic Encyclopedia of Type Strains, Phase IV (KMG-IV): sequencing the most valuable type-strain genomes for metagenomic binning, comparative biology and taxonomic classification.</title>
        <authorList>
            <person name="Goeker M."/>
        </authorList>
    </citation>
    <scope>NUCLEOTIDE SEQUENCE [LARGE SCALE GENOMIC DNA]</scope>
    <source>
        <strain evidence="2 3">DSM 26048</strain>
    </source>
</reference>
<proteinExistence type="predicted"/>
<accession>A0ABS4ILU7</accession>
<dbReference type="EMBL" id="JAGGLB010000001">
    <property type="protein sequence ID" value="MBP1988548.1"/>
    <property type="molecule type" value="Genomic_DNA"/>
</dbReference>
<dbReference type="InterPro" id="IPR000383">
    <property type="entry name" value="Xaa-Pro-like_dom"/>
</dbReference>
<feature type="domain" description="Xaa-Pro dipeptidyl-peptidase-like" evidence="1">
    <location>
        <begin position="60"/>
        <end position="274"/>
    </location>
</feature>
<dbReference type="GO" id="GO:0016787">
    <property type="term" value="F:hydrolase activity"/>
    <property type="evidence" value="ECO:0007669"/>
    <property type="project" value="UniProtKB-KW"/>
</dbReference>
<dbReference type="PANTHER" id="PTHR22946">
    <property type="entry name" value="DIENELACTONE HYDROLASE DOMAIN-CONTAINING PROTEIN-RELATED"/>
    <property type="match status" value="1"/>
</dbReference>
<dbReference type="InterPro" id="IPR050261">
    <property type="entry name" value="FrsA_esterase"/>
</dbReference>
<dbReference type="PANTHER" id="PTHR22946:SF0">
    <property type="entry name" value="DIENELACTONE HYDROLASE DOMAIN-CONTAINING PROTEIN"/>
    <property type="match status" value="1"/>
</dbReference>